<name>A0ABP4TK90_9ACTN</name>
<reference evidence="3" key="1">
    <citation type="journal article" date="2019" name="Int. J. Syst. Evol. Microbiol.">
        <title>The Global Catalogue of Microorganisms (GCM) 10K type strain sequencing project: providing services to taxonomists for standard genome sequencing and annotation.</title>
        <authorList>
            <consortium name="The Broad Institute Genomics Platform"/>
            <consortium name="The Broad Institute Genome Sequencing Center for Infectious Disease"/>
            <person name="Wu L."/>
            <person name="Ma J."/>
        </authorList>
    </citation>
    <scope>NUCLEOTIDE SEQUENCE [LARGE SCALE GENOMIC DNA]</scope>
    <source>
        <strain evidence="3">JCM 16001</strain>
    </source>
</reference>
<dbReference type="EMBL" id="BAAAQF010000021">
    <property type="protein sequence ID" value="GAA1689310.1"/>
    <property type="molecule type" value="Genomic_DNA"/>
</dbReference>
<comment type="caution">
    <text evidence="2">The sequence shown here is derived from an EMBL/GenBank/DDBJ whole genome shotgun (WGS) entry which is preliminary data.</text>
</comment>
<protein>
    <recommendedName>
        <fullName evidence="4">Glutaredoxin family protein</fullName>
    </recommendedName>
</protein>
<evidence type="ECO:0000256" key="1">
    <source>
        <dbReference type="SAM" id="MobiDB-lite"/>
    </source>
</evidence>
<dbReference type="SUPFAM" id="SSF52833">
    <property type="entry name" value="Thioredoxin-like"/>
    <property type="match status" value="1"/>
</dbReference>
<dbReference type="Gene3D" id="3.40.30.10">
    <property type="entry name" value="Glutaredoxin"/>
    <property type="match status" value="1"/>
</dbReference>
<keyword evidence="3" id="KW-1185">Reference proteome</keyword>
<dbReference type="Pfam" id="PF05768">
    <property type="entry name" value="Glrx-like"/>
    <property type="match status" value="1"/>
</dbReference>
<dbReference type="InterPro" id="IPR036249">
    <property type="entry name" value="Thioredoxin-like_sf"/>
</dbReference>
<evidence type="ECO:0000313" key="3">
    <source>
        <dbReference type="Proteomes" id="UP001499851"/>
    </source>
</evidence>
<gene>
    <name evidence="2" type="ORF">GCM10009830_41140</name>
</gene>
<accession>A0ABP4TK90</accession>
<evidence type="ECO:0000313" key="2">
    <source>
        <dbReference type="EMBL" id="GAA1689310.1"/>
    </source>
</evidence>
<organism evidence="2 3">
    <name type="scientific">Glycomyces endophyticus</name>
    <dbReference type="NCBI Taxonomy" id="480996"/>
    <lineage>
        <taxon>Bacteria</taxon>
        <taxon>Bacillati</taxon>
        <taxon>Actinomycetota</taxon>
        <taxon>Actinomycetes</taxon>
        <taxon>Glycomycetales</taxon>
        <taxon>Glycomycetaceae</taxon>
        <taxon>Glycomyces</taxon>
    </lineage>
</organism>
<dbReference type="Proteomes" id="UP001499851">
    <property type="component" value="Unassembled WGS sequence"/>
</dbReference>
<sequence length="165" mass="17588">MNRLTLLTTRDCHLCGAARAALDRVAAETGEPWAEVDVAEDAALAREYGDRLPVLLLDGREHGYWDVDVPRLLRDLRRDAPPTTHRELSEIPGVNGLLGQNSGGRRLAGTFAISVQPGSARCYGGVPRGAREPPSPVHPSAASRRPGARDVSAACAAPRPGRVLS</sequence>
<proteinExistence type="predicted"/>
<evidence type="ECO:0008006" key="4">
    <source>
        <dbReference type="Google" id="ProtNLM"/>
    </source>
</evidence>
<dbReference type="InterPro" id="IPR008554">
    <property type="entry name" value="Glutaredoxin-like"/>
</dbReference>
<feature type="region of interest" description="Disordered" evidence="1">
    <location>
        <begin position="123"/>
        <end position="165"/>
    </location>
</feature>